<dbReference type="Proteomes" id="UP000188354">
    <property type="component" value="Chromosome LG06"/>
</dbReference>
<proteinExistence type="predicted"/>
<evidence type="ECO:0000313" key="1">
    <source>
        <dbReference type="EMBL" id="OIW11054.1"/>
    </source>
</evidence>
<dbReference type="Gramene" id="OIW11054">
    <property type="protein sequence ID" value="OIW11054"/>
    <property type="gene ID" value="TanjilG_22861"/>
</dbReference>
<organism evidence="1 2">
    <name type="scientific">Lupinus angustifolius</name>
    <name type="common">Narrow-leaved blue lupine</name>
    <dbReference type="NCBI Taxonomy" id="3871"/>
    <lineage>
        <taxon>Eukaryota</taxon>
        <taxon>Viridiplantae</taxon>
        <taxon>Streptophyta</taxon>
        <taxon>Embryophyta</taxon>
        <taxon>Tracheophyta</taxon>
        <taxon>Spermatophyta</taxon>
        <taxon>Magnoliopsida</taxon>
        <taxon>eudicotyledons</taxon>
        <taxon>Gunneridae</taxon>
        <taxon>Pentapetalae</taxon>
        <taxon>rosids</taxon>
        <taxon>fabids</taxon>
        <taxon>Fabales</taxon>
        <taxon>Fabaceae</taxon>
        <taxon>Papilionoideae</taxon>
        <taxon>50 kb inversion clade</taxon>
        <taxon>genistoids sensu lato</taxon>
        <taxon>core genistoids</taxon>
        <taxon>Genisteae</taxon>
        <taxon>Lupinus</taxon>
    </lineage>
</organism>
<keyword evidence="2" id="KW-1185">Reference proteome</keyword>
<name>A0A4P1RHS5_LUPAN</name>
<gene>
    <name evidence="1" type="ORF">TanjilG_22861</name>
</gene>
<dbReference type="AlphaFoldDB" id="A0A4P1RHS5"/>
<protein>
    <submittedName>
        <fullName evidence="1">Uncharacterized protein</fullName>
    </submittedName>
</protein>
<accession>A0A4P1RHS5</accession>
<sequence length="110" mass="12916">MGYPFEWPSSIVQDEYVELWCWKMPSLVATKLGALKCNVWLLLNFGARVTRTDDSEKSEHHLVELLMRKWGLKCIKLRDGFSFVPPYKAFTSKWQHSVDRDSCDLNRKCC</sequence>
<reference evidence="1 2" key="1">
    <citation type="journal article" date="2017" name="Plant Biotechnol. J.">
        <title>A comprehensive draft genome sequence for lupin (Lupinus angustifolius), an emerging health food: insights into plant-microbe interactions and legume evolution.</title>
        <authorList>
            <person name="Hane J.K."/>
            <person name="Ming Y."/>
            <person name="Kamphuis L.G."/>
            <person name="Nelson M.N."/>
            <person name="Garg G."/>
            <person name="Atkins C.A."/>
            <person name="Bayer P.E."/>
            <person name="Bravo A."/>
            <person name="Bringans S."/>
            <person name="Cannon S."/>
            <person name="Edwards D."/>
            <person name="Foley R."/>
            <person name="Gao L.L."/>
            <person name="Harrison M.J."/>
            <person name="Huang W."/>
            <person name="Hurgobin B."/>
            <person name="Li S."/>
            <person name="Liu C.W."/>
            <person name="McGrath A."/>
            <person name="Morahan G."/>
            <person name="Murray J."/>
            <person name="Weller J."/>
            <person name="Jian J."/>
            <person name="Singh K.B."/>
        </authorList>
    </citation>
    <scope>NUCLEOTIDE SEQUENCE [LARGE SCALE GENOMIC DNA]</scope>
    <source>
        <strain evidence="2">cv. Tanjil</strain>
        <tissue evidence="1">Whole plant</tissue>
    </source>
</reference>
<dbReference type="EMBL" id="CM007366">
    <property type="protein sequence ID" value="OIW11054.1"/>
    <property type="molecule type" value="Genomic_DNA"/>
</dbReference>
<dbReference type="STRING" id="3871.A0A4P1RHS5"/>
<evidence type="ECO:0000313" key="2">
    <source>
        <dbReference type="Proteomes" id="UP000188354"/>
    </source>
</evidence>